<evidence type="ECO:0000256" key="1">
    <source>
        <dbReference type="SAM" id="Phobius"/>
    </source>
</evidence>
<keyword evidence="1" id="KW-0472">Membrane</keyword>
<name>A0A9P6MBT5_9FUNG</name>
<reference evidence="2" key="1">
    <citation type="journal article" date="2020" name="Fungal Divers.">
        <title>Resolving the Mortierellaceae phylogeny through synthesis of multi-gene phylogenetics and phylogenomics.</title>
        <authorList>
            <person name="Vandepol N."/>
            <person name="Liber J."/>
            <person name="Desiro A."/>
            <person name="Na H."/>
            <person name="Kennedy M."/>
            <person name="Barry K."/>
            <person name="Grigoriev I.V."/>
            <person name="Miller A.N."/>
            <person name="O'Donnell K."/>
            <person name="Stajich J.E."/>
            <person name="Bonito G."/>
        </authorList>
    </citation>
    <scope>NUCLEOTIDE SEQUENCE</scope>
    <source>
        <strain evidence="2">MES-2147</strain>
    </source>
</reference>
<proteinExistence type="predicted"/>
<keyword evidence="3" id="KW-1185">Reference proteome</keyword>
<accession>A0A9P6MBT5</accession>
<keyword evidence="1" id="KW-1133">Transmembrane helix</keyword>
<gene>
    <name evidence="2" type="ORF">BGZ65_007435</name>
</gene>
<protein>
    <submittedName>
        <fullName evidence="2">Uncharacterized protein</fullName>
    </submittedName>
</protein>
<dbReference type="EMBL" id="JAAAHW010003131">
    <property type="protein sequence ID" value="KAF9988330.1"/>
    <property type="molecule type" value="Genomic_DNA"/>
</dbReference>
<feature type="transmembrane region" description="Helical" evidence="1">
    <location>
        <begin position="31"/>
        <end position="53"/>
    </location>
</feature>
<dbReference type="OrthoDB" id="2371100at2759"/>
<comment type="caution">
    <text evidence="2">The sequence shown here is derived from an EMBL/GenBank/DDBJ whole genome shotgun (WGS) entry which is preliminary data.</text>
</comment>
<sequence>MTDHRKTPPEIHLAKHEGYDLEIPTEFFEIYGAYILALMYMVKFGITVAGLVVPPLACLKILEVLYTTQGHVQYLKRNIDALIGETVEVLQDFTNTDLSQLESYLKVKDQKRVLGNLHRIITSEGNIKWVCLDHYRINYQEPVIRQLQEVVKGNEGTFIEETSRIEIKIESNIIAKQFYDAMVQGRDHTEHQSHSAAISKASSVLGAIKSPPQRRSQVLRQPFGAILCIDSTDLELRNQYSIVKAVFGILSKPSKLVSLKHRCRKLTITAGVSKGKVEEMGLTTERRLSLFMNYSHGNMNMTIKRLSDLTPDDFKFIQRSQFRRLTIGSIPHEGDEDRLGDVFRHSPTLSRFQIQCTADTFGLRLQVVSRMASMNNYYEPDVSLDATHEGFNINVRISNGKIQNLKATLDRLSGLNPDVLSLIQGDHLSNMMIMNSIEEEDEGRLPDVLHHSPNLEHLRIECKTECFLAIPNLVISIRTSIMQKSVSCYPQTIELMKERLTPFGEFSSYRNYIQSVITFSEDLTSLSMRMCFTDKDQVNDFIRQYGWSIVFFQETSTENDRFTATVGRYTYRQRLSVRKPRIVAIVSAPPQVTTSFSPAQSFSRNIVDKSAQSESESKWSWTALRKVVLRNVKRQPKEWKTVTEAIDLSELLHLSLHMSNITHESFKLLIDRIPDNNTSKCPFKTLDIRHTNVVLSTRTLLEELWRKAPLVKIMNN</sequence>
<dbReference type="AlphaFoldDB" id="A0A9P6MBT5"/>
<evidence type="ECO:0000313" key="3">
    <source>
        <dbReference type="Proteomes" id="UP000749646"/>
    </source>
</evidence>
<keyword evidence="1" id="KW-0812">Transmembrane</keyword>
<dbReference type="Proteomes" id="UP000749646">
    <property type="component" value="Unassembled WGS sequence"/>
</dbReference>
<evidence type="ECO:0000313" key="2">
    <source>
        <dbReference type="EMBL" id="KAF9988330.1"/>
    </source>
</evidence>
<organism evidence="2 3">
    <name type="scientific">Modicella reniformis</name>
    <dbReference type="NCBI Taxonomy" id="1440133"/>
    <lineage>
        <taxon>Eukaryota</taxon>
        <taxon>Fungi</taxon>
        <taxon>Fungi incertae sedis</taxon>
        <taxon>Mucoromycota</taxon>
        <taxon>Mortierellomycotina</taxon>
        <taxon>Mortierellomycetes</taxon>
        <taxon>Mortierellales</taxon>
        <taxon>Mortierellaceae</taxon>
        <taxon>Modicella</taxon>
    </lineage>
</organism>